<name>A0A0D6P3Y8_9PROT</name>
<organism evidence="2 3">
    <name type="scientific">Acidisphaera rubrifaciens HS-AP3</name>
    <dbReference type="NCBI Taxonomy" id="1231350"/>
    <lineage>
        <taxon>Bacteria</taxon>
        <taxon>Pseudomonadati</taxon>
        <taxon>Pseudomonadota</taxon>
        <taxon>Alphaproteobacteria</taxon>
        <taxon>Acetobacterales</taxon>
        <taxon>Acetobacteraceae</taxon>
        <taxon>Acidisphaera</taxon>
    </lineage>
</organism>
<dbReference type="OrthoDB" id="7282941at2"/>
<comment type="caution">
    <text evidence="2">The sequence shown here is derived from an EMBL/GenBank/DDBJ whole genome shotgun (WGS) entry which is preliminary data.</text>
</comment>
<accession>A0A0D6P3Y8</accession>
<dbReference type="Proteomes" id="UP000032680">
    <property type="component" value="Unassembled WGS sequence"/>
</dbReference>
<keyword evidence="3" id="KW-1185">Reference proteome</keyword>
<feature type="region of interest" description="Disordered" evidence="1">
    <location>
        <begin position="94"/>
        <end position="121"/>
    </location>
</feature>
<evidence type="ECO:0000313" key="3">
    <source>
        <dbReference type="Proteomes" id="UP000032680"/>
    </source>
</evidence>
<evidence type="ECO:0000256" key="1">
    <source>
        <dbReference type="SAM" id="MobiDB-lite"/>
    </source>
</evidence>
<evidence type="ECO:0008006" key="4">
    <source>
        <dbReference type="Google" id="ProtNLM"/>
    </source>
</evidence>
<feature type="compositionally biased region" description="Low complexity" evidence="1">
    <location>
        <begin position="95"/>
        <end position="109"/>
    </location>
</feature>
<gene>
    <name evidence="2" type="ORF">Asru_0086_43</name>
</gene>
<proteinExistence type="predicted"/>
<dbReference type="AlphaFoldDB" id="A0A0D6P3Y8"/>
<evidence type="ECO:0000313" key="2">
    <source>
        <dbReference type="EMBL" id="GAN76367.1"/>
    </source>
</evidence>
<sequence length="134" mass="14791">MPDPDAPTPEAIVAELRQRAETLEQQLASVQRDTETRIVQAELRAEALRAGIVDMDGLKLADASQARLNDRGEVEGAAQVVAQLRRNKPWLFTGASSSSAASVPPAQAPRQKRATEMDDSEWRAARSELLRRRF</sequence>
<reference evidence="2 3" key="1">
    <citation type="submission" date="2012-11" db="EMBL/GenBank/DDBJ databases">
        <title>Whole genome sequence of Acidisphaera rubrifaciens HS-AP3.</title>
        <authorList>
            <person name="Azuma Y."/>
            <person name="Higashiura N."/>
            <person name="Hirakawa H."/>
            <person name="Matsushita K."/>
        </authorList>
    </citation>
    <scope>NUCLEOTIDE SEQUENCE [LARGE SCALE GENOMIC DNA]</scope>
    <source>
        <strain evidence="2 3">HS-AP3</strain>
    </source>
</reference>
<dbReference type="Pfam" id="PF06810">
    <property type="entry name" value="Phage_scaffold"/>
    <property type="match status" value="1"/>
</dbReference>
<dbReference type="RefSeq" id="WP_048860175.1">
    <property type="nucleotide sequence ID" value="NZ_BANB01000086.1"/>
</dbReference>
<protein>
    <recommendedName>
        <fullName evidence="4">Phage minor structual protein GP20</fullName>
    </recommendedName>
</protein>
<dbReference type="InterPro" id="IPR009636">
    <property type="entry name" value="SCAF"/>
</dbReference>
<dbReference type="EMBL" id="BANB01000086">
    <property type="protein sequence ID" value="GAN76367.1"/>
    <property type="molecule type" value="Genomic_DNA"/>
</dbReference>